<dbReference type="EMBL" id="MSIF01000001">
    <property type="protein sequence ID" value="OLF14208.1"/>
    <property type="molecule type" value="Genomic_DNA"/>
</dbReference>
<accession>A0A7Z0WRV9</accession>
<organism evidence="7 8">
    <name type="scientific">Actinophytocola xinjiangensis</name>
    <dbReference type="NCBI Taxonomy" id="485602"/>
    <lineage>
        <taxon>Bacteria</taxon>
        <taxon>Bacillati</taxon>
        <taxon>Actinomycetota</taxon>
        <taxon>Actinomycetes</taxon>
        <taxon>Pseudonocardiales</taxon>
        <taxon>Pseudonocardiaceae</taxon>
    </lineage>
</organism>
<evidence type="ECO:0000256" key="1">
    <source>
        <dbReference type="ARBA" id="ARBA00004141"/>
    </source>
</evidence>
<feature type="transmembrane region" description="Helical" evidence="5">
    <location>
        <begin position="72"/>
        <end position="96"/>
    </location>
</feature>
<feature type="transmembrane region" description="Helical" evidence="5">
    <location>
        <begin position="45"/>
        <end position="66"/>
    </location>
</feature>
<comment type="caution">
    <text evidence="7">The sequence shown here is derived from an EMBL/GenBank/DDBJ whole genome shotgun (WGS) entry which is preliminary data.</text>
</comment>
<protein>
    <recommendedName>
        <fullName evidence="6">Methylamine utilisation protein MauE domain-containing protein</fullName>
    </recommendedName>
</protein>
<dbReference type="RefSeq" id="WP_075131155.1">
    <property type="nucleotide sequence ID" value="NZ_MSIF01000001.1"/>
</dbReference>
<dbReference type="Pfam" id="PF07291">
    <property type="entry name" value="MauE"/>
    <property type="match status" value="1"/>
</dbReference>
<evidence type="ECO:0000256" key="4">
    <source>
        <dbReference type="ARBA" id="ARBA00023136"/>
    </source>
</evidence>
<evidence type="ECO:0000256" key="2">
    <source>
        <dbReference type="ARBA" id="ARBA00022692"/>
    </source>
</evidence>
<dbReference type="GO" id="GO:0030416">
    <property type="term" value="P:methylamine metabolic process"/>
    <property type="evidence" value="ECO:0007669"/>
    <property type="project" value="InterPro"/>
</dbReference>
<dbReference type="GO" id="GO:0016020">
    <property type="term" value="C:membrane"/>
    <property type="evidence" value="ECO:0007669"/>
    <property type="project" value="UniProtKB-SubCell"/>
</dbReference>
<keyword evidence="4 5" id="KW-0472">Membrane</keyword>
<evidence type="ECO:0000313" key="8">
    <source>
        <dbReference type="Proteomes" id="UP000185696"/>
    </source>
</evidence>
<name>A0A7Z0WRV9_9PSEU</name>
<evidence type="ECO:0000313" key="7">
    <source>
        <dbReference type="EMBL" id="OLF14208.1"/>
    </source>
</evidence>
<dbReference type="InterPro" id="IPR009908">
    <property type="entry name" value="Methylamine_util_MauE"/>
</dbReference>
<keyword evidence="2 5" id="KW-0812">Transmembrane</keyword>
<keyword evidence="3 5" id="KW-1133">Transmembrane helix</keyword>
<proteinExistence type="predicted"/>
<keyword evidence="8" id="KW-1185">Reference proteome</keyword>
<feature type="transmembrane region" description="Helical" evidence="5">
    <location>
        <begin position="6"/>
        <end position="24"/>
    </location>
</feature>
<evidence type="ECO:0000259" key="6">
    <source>
        <dbReference type="Pfam" id="PF07291"/>
    </source>
</evidence>
<dbReference type="OrthoDB" id="3430313at2"/>
<sequence length="178" mass="18053">MQYWTIGVHSAVGVIFLVSSVSKVRNRAAFDSFVDSVRTMRLLGPAWSLPVAVAVVATEFLIWVLLAIPARLVSAAGLVLAAGLLLVLAGAIAVAVRRGVRAPCRCFGGSVSPLGPWQAVRNVVLASAALGAAMTGLTPGPTQPAGVAVAVVAGVVLGYLVAVSDDLIELFAGVDAPA</sequence>
<dbReference type="AlphaFoldDB" id="A0A7Z0WRV9"/>
<feature type="transmembrane region" description="Helical" evidence="5">
    <location>
        <begin position="143"/>
        <end position="162"/>
    </location>
</feature>
<dbReference type="UniPathway" id="UPA00895"/>
<comment type="subcellular location">
    <subcellularLocation>
        <location evidence="1">Membrane</location>
        <topology evidence="1">Multi-pass membrane protein</topology>
    </subcellularLocation>
</comment>
<dbReference type="Proteomes" id="UP000185696">
    <property type="component" value="Unassembled WGS sequence"/>
</dbReference>
<feature type="domain" description="Methylamine utilisation protein MauE" evidence="6">
    <location>
        <begin position="5"/>
        <end position="133"/>
    </location>
</feature>
<evidence type="ECO:0000256" key="5">
    <source>
        <dbReference type="SAM" id="Phobius"/>
    </source>
</evidence>
<evidence type="ECO:0000256" key="3">
    <source>
        <dbReference type="ARBA" id="ARBA00022989"/>
    </source>
</evidence>
<reference evidence="7 8" key="1">
    <citation type="submission" date="2016-12" db="EMBL/GenBank/DDBJ databases">
        <title>The draft genome sequence of Actinophytocola xinjiangensis.</title>
        <authorList>
            <person name="Wang W."/>
            <person name="Yuan L."/>
        </authorList>
    </citation>
    <scope>NUCLEOTIDE SEQUENCE [LARGE SCALE GENOMIC DNA]</scope>
    <source>
        <strain evidence="7 8">CGMCC 4.4663</strain>
    </source>
</reference>
<gene>
    <name evidence="7" type="ORF">BLA60_03445</name>
</gene>